<keyword evidence="6 7" id="KW-0804">Transcription</keyword>
<evidence type="ECO:0000256" key="4">
    <source>
        <dbReference type="ARBA" id="ARBA00023015"/>
    </source>
</evidence>
<evidence type="ECO:0000259" key="8">
    <source>
        <dbReference type="PROSITE" id="PS51740"/>
    </source>
</evidence>
<dbReference type="Proteomes" id="UP000320386">
    <property type="component" value="Chromosome"/>
</dbReference>
<comment type="subcellular location">
    <subcellularLocation>
        <location evidence="7">Cytoplasm</location>
        <location evidence="7">Nucleoid</location>
    </subcellularLocation>
</comment>
<sequence length="162" mass="18146">MFLTGNYEHSVDTKNRIAIPSSFRTAIQREMGAAEGDPLAFYVNPSHEPGTLRVFPERSFDEYARQIDSSGMPVDQLVVYKEAFFSHSFRVESDRQGRIRLPDRLVELVALGRDVAVVGNGAHMKLMPLERWGQRQAGLDIGRVFVEPDQVIRASGPLGITD</sequence>
<organism evidence="9 10">
    <name type="scientific">Mucisphaera calidilacus</name>
    <dbReference type="NCBI Taxonomy" id="2527982"/>
    <lineage>
        <taxon>Bacteria</taxon>
        <taxon>Pseudomonadati</taxon>
        <taxon>Planctomycetota</taxon>
        <taxon>Phycisphaerae</taxon>
        <taxon>Phycisphaerales</taxon>
        <taxon>Phycisphaeraceae</taxon>
        <taxon>Mucisphaera</taxon>
    </lineage>
</organism>
<dbReference type="SUPFAM" id="SSF89447">
    <property type="entry name" value="AbrB/MazE/MraZ-like"/>
    <property type="match status" value="1"/>
</dbReference>
<dbReference type="InterPro" id="IPR003444">
    <property type="entry name" value="MraZ"/>
</dbReference>
<dbReference type="KEGG" id="mcad:Pan265_26150"/>
<dbReference type="CDD" id="cd16320">
    <property type="entry name" value="MraZ_N"/>
    <property type="match status" value="1"/>
</dbReference>
<dbReference type="GO" id="GO:0005737">
    <property type="term" value="C:cytoplasm"/>
    <property type="evidence" value="ECO:0007669"/>
    <property type="project" value="UniProtKB-UniRule"/>
</dbReference>
<reference evidence="9 10" key="1">
    <citation type="submission" date="2019-02" db="EMBL/GenBank/DDBJ databases">
        <title>Deep-cultivation of Planctomycetes and their phenomic and genomic characterization uncovers novel biology.</title>
        <authorList>
            <person name="Wiegand S."/>
            <person name="Jogler M."/>
            <person name="Boedeker C."/>
            <person name="Pinto D."/>
            <person name="Vollmers J."/>
            <person name="Rivas-Marin E."/>
            <person name="Kohn T."/>
            <person name="Peeters S.H."/>
            <person name="Heuer A."/>
            <person name="Rast P."/>
            <person name="Oberbeckmann S."/>
            <person name="Bunk B."/>
            <person name="Jeske O."/>
            <person name="Meyerdierks A."/>
            <person name="Storesund J.E."/>
            <person name="Kallscheuer N."/>
            <person name="Luecker S."/>
            <person name="Lage O.M."/>
            <person name="Pohl T."/>
            <person name="Merkel B.J."/>
            <person name="Hornburger P."/>
            <person name="Mueller R.-W."/>
            <person name="Bruemmer F."/>
            <person name="Labrenz M."/>
            <person name="Spormann A.M."/>
            <person name="Op den Camp H."/>
            <person name="Overmann J."/>
            <person name="Amann R."/>
            <person name="Jetten M.S.M."/>
            <person name="Mascher T."/>
            <person name="Medema M.H."/>
            <person name="Devos D.P."/>
            <person name="Kaster A.-K."/>
            <person name="Ovreas L."/>
            <person name="Rohde M."/>
            <person name="Galperin M.Y."/>
            <person name="Jogler C."/>
        </authorList>
    </citation>
    <scope>NUCLEOTIDE SEQUENCE [LARGE SCALE GENOMIC DNA]</scope>
    <source>
        <strain evidence="9 10">Pan265</strain>
    </source>
</reference>
<dbReference type="PANTHER" id="PTHR34701">
    <property type="entry name" value="TRANSCRIPTIONAL REGULATOR MRAZ"/>
    <property type="match status" value="1"/>
</dbReference>
<accession>A0A518C0I5</accession>
<evidence type="ECO:0000256" key="2">
    <source>
        <dbReference type="ARBA" id="ARBA00022490"/>
    </source>
</evidence>
<protein>
    <recommendedName>
        <fullName evidence="1 7">Transcriptional regulator MraZ</fullName>
    </recommendedName>
</protein>
<dbReference type="InterPro" id="IPR007159">
    <property type="entry name" value="SpoVT-AbrB_dom"/>
</dbReference>
<dbReference type="GO" id="GO:2000143">
    <property type="term" value="P:negative regulation of DNA-templated transcription initiation"/>
    <property type="evidence" value="ECO:0007669"/>
    <property type="project" value="TreeGrafter"/>
</dbReference>
<keyword evidence="5 7" id="KW-0238">DNA-binding</keyword>
<comment type="similarity">
    <text evidence="7">Belongs to the MraZ family.</text>
</comment>
<dbReference type="HAMAP" id="MF_01008">
    <property type="entry name" value="MraZ"/>
    <property type="match status" value="1"/>
</dbReference>
<evidence type="ECO:0000256" key="5">
    <source>
        <dbReference type="ARBA" id="ARBA00023125"/>
    </source>
</evidence>
<keyword evidence="4 7" id="KW-0805">Transcription regulation</keyword>
<proteinExistence type="inferred from homology"/>
<dbReference type="InterPro" id="IPR035644">
    <property type="entry name" value="MraZ_C"/>
</dbReference>
<dbReference type="EMBL" id="CP036280">
    <property type="protein sequence ID" value="QDU72741.1"/>
    <property type="molecule type" value="Genomic_DNA"/>
</dbReference>
<dbReference type="AlphaFoldDB" id="A0A518C0I5"/>
<dbReference type="InterPro" id="IPR037914">
    <property type="entry name" value="SpoVT-AbrB_sf"/>
</dbReference>
<evidence type="ECO:0000313" key="9">
    <source>
        <dbReference type="EMBL" id="QDU72741.1"/>
    </source>
</evidence>
<gene>
    <name evidence="7 9" type="primary">mraZ</name>
    <name evidence="9" type="ORF">Pan265_26150</name>
</gene>
<feature type="domain" description="SpoVT-AbrB" evidence="8">
    <location>
        <begin position="6"/>
        <end position="59"/>
    </location>
</feature>
<dbReference type="GO" id="GO:0003700">
    <property type="term" value="F:DNA-binding transcription factor activity"/>
    <property type="evidence" value="ECO:0007669"/>
    <property type="project" value="UniProtKB-UniRule"/>
</dbReference>
<dbReference type="PROSITE" id="PS51740">
    <property type="entry name" value="SPOVT_ABRB"/>
    <property type="match status" value="2"/>
</dbReference>
<evidence type="ECO:0000256" key="7">
    <source>
        <dbReference type="HAMAP-Rule" id="MF_01008"/>
    </source>
</evidence>
<feature type="domain" description="SpoVT-AbrB" evidence="8">
    <location>
        <begin position="88"/>
        <end position="131"/>
    </location>
</feature>
<keyword evidence="3" id="KW-0677">Repeat</keyword>
<dbReference type="GO" id="GO:0009295">
    <property type="term" value="C:nucleoid"/>
    <property type="evidence" value="ECO:0007669"/>
    <property type="project" value="UniProtKB-SubCell"/>
</dbReference>
<dbReference type="GO" id="GO:0000976">
    <property type="term" value="F:transcription cis-regulatory region binding"/>
    <property type="evidence" value="ECO:0007669"/>
    <property type="project" value="TreeGrafter"/>
</dbReference>
<name>A0A518C0I5_9BACT</name>
<dbReference type="RefSeq" id="WP_145446903.1">
    <property type="nucleotide sequence ID" value="NZ_CP036280.1"/>
</dbReference>
<dbReference type="Pfam" id="PF02381">
    <property type="entry name" value="MraZ"/>
    <property type="match status" value="2"/>
</dbReference>
<evidence type="ECO:0000256" key="3">
    <source>
        <dbReference type="ARBA" id="ARBA00022737"/>
    </source>
</evidence>
<dbReference type="InterPro" id="IPR038619">
    <property type="entry name" value="MraZ_sf"/>
</dbReference>
<dbReference type="InterPro" id="IPR035642">
    <property type="entry name" value="MraZ_N"/>
</dbReference>
<evidence type="ECO:0000256" key="1">
    <source>
        <dbReference type="ARBA" id="ARBA00013860"/>
    </source>
</evidence>
<dbReference type="InterPro" id="IPR020603">
    <property type="entry name" value="MraZ_dom"/>
</dbReference>
<dbReference type="PANTHER" id="PTHR34701:SF1">
    <property type="entry name" value="TRANSCRIPTIONAL REGULATOR MRAZ"/>
    <property type="match status" value="1"/>
</dbReference>
<evidence type="ECO:0000256" key="6">
    <source>
        <dbReference type="ARBA" id="ARBA00023163"/>
    </source>
</evidence>
<evidence type="ECO:0000313" key="10">
    <source>
        <dbReference type="Proteomes" id="UP000320386"/>
    </source>
</evidence>
<dbReference type="OrthoDB" id="9807753at2"/>
<comment type="subunit">
    <text evidence="7">Forms oligomers.</text>
</comment>
<keyword evidence="2 7" id="KW-0963">Cytoplasm</keyword>
<keyword evidence="10" id="KW-1185">Reference proteome</keyword>
<dbReference type="CDD" id="cd16321">
    <property type="entry name" value="MraZ_C"/>
    <property type="match status" value="1"/>
</dbReference>
<dbReference type="Gene3D" id="3.40.1550.20">
    <property type="entry name" value="Transcriptional regulator MraZ domain"/>
    <property type="match status" value="1"/>
</dbReference>